<dbReference type="OrthoDB" id="8588874at2"/>
<proteinExistence type="predicted"/>
<comment type="caution">
    <text evidence="3">The sequence shown here is derived from an EMBL/GenBank/DDBJ whole genome shotgun (WGS) entry which is preliminary data.</text>
</comment>
<name>A0A4U0PXM0_9NEIS</name>
<keyword evidence="1" id="KW-1133">Transmembrane helix</keyword>
<dbReference type="EMBL" id="SUMF01000010">
    <property type="protein sequence ID" value="TJZ73336.1"/>
    <property type="molecule type" value="Genomic_DNA"/>
</dbReference>
<dbReference type="Proteomes" id="UP000310016">
    <property type="component" value="Unassembled WGS sequence"/>
</dbReference>
<reference evidence="3 4" key="1">
    <citation type="submission" date="2019-04" db="EMBL/GenBank/DDBJ databases">
        <title>Chitiniphilus eburnea sp. nov., a novel chitinolytic bacterium isolated from aquaculture sludge.</title>
        <authorList>
            <person name="Sheng M."/>
        </authorList>
    </citation>
    <scope>NUCLEOTIDE SEQUENCE [LARGE SCALE GENOMIC DNA]</scope>
    <source>
        <strain evidence="3 4">HX-2-15</strain>
    </source>
</reference>
<sequence length="282" mass="31679">MRWRASSSSCSAARMSCWRWACITSGGAPRCKRWRWRGNWSITWPRLARMAAMRGSIAPTSVVPHEFMTMQLTVNQRLVAIMAGALIALLGAGLIAFFGSQKLSEDLRQTDQAVIHSLATLSSIERNFLLIRVNALYHLSYDEADLKKPHEQVILRNISEIERQFREYESGLAANPRDNDLLRQDRRLFAIYRTALDKVLAASNARDREAAIVVVESEWKPAGERLTQALSEHARYKERLVEQVVQQSLQSGQRYTLVAVVATVAGAVLIIAAGLLFKRSLG</sequence>
<feature type="transmembrane region" description="Helical" evidence="1">
    <location>
        <begin position="255"/>
        <end position="277"/>
    </location>
</feature>
<evidence type="ECO:0000256" key="1">
    <source>
        <dbReference type="SAM" id="Phobius"/>
    </source>
</evidence>
<accession>A0A4U0PXM0</accession>
<keyword evidence="1" id="KW-0812">Transmembrane</keyword>
<evidence type="ECO:0000259" key="2">
    <source>
        <dbReference type="Pfam" id="PF12729"/>
    </source>
</evidence>
<gene>
    <name evidence="3" type="ORF">FAZ21_10770</name>
</gene>
<evidence type="ECO:0000313" key="3">
    <source>
        <dbReference type="EMBL" id="TJZ73336.1"/>
    </source>
</evidence>
<keyword evidence="1" id="KW-0472">Membrane</keyword>
<protein>
    <recommendedName>
        <fullName evidence="2">Chemotaxis methyl-accepting receptor HlyB-like 4HB MCP domain-containing protein</fullName>
    </recommendedName>
</protein>
<feature type="domain" description="Chemotaxis methyl-accepting receptor HlyB-like 4HB MCP" evidence="2">
    <location>
        <begin position="72"/>
        <end position="248"/>
    </location>
</feature>
<dbReference type="Pfam" id="PF12729">
    <property type="entry name" value="4HB_MCP_1"/>
    <property type="match status" value="1"/>
</dbReference>
<evidence type="ECO:0000313" key="4">
    <source>
        <dbReference type="Proteomes" id="UP000310016"/>
    </source>
</evidence>
<feature type="transmembrane region" description="Helical" evidence="1">
    <location>
        <begin position="78"/>
        <end position="99"/>
    </location>
</feature>
<dbReference type="InterPro" id="IPR024478">
    <property type="entry name" value="HlyB_4HB_MCP"/>
</dbReference>
<organism evidence="3 4">
    <name type="scientific">Chitiniphilus eburneus</name>
    <dbReference type="NCBI Taxonomy" id="2571148"/>
    <lineage>
        <taxon>Bacteria</taxon>
        <taxon>Pseudomonadati</taxon>
        <taxon>Pseudomonadota</taxon>
        <taxon>Betaproteobacteria</taxon>
        <taxon>Neisseriales</taxon>
        <taxon>Chitinibacteraceae</taxon>
        <taxon>Chitiniphilus</taxon>
    </lineage>
</organism>
<dbReference type="AlphaFoldDB" id="A0A4U0PXM0"/>
<keyword evidence="4" id="KW-1185">Reference proteome</keyword>